<feature type="transmembrane region" description="Helical" evidence="1">
    <location>
        <begin position="51"/>
        <end position="68"/>
    </location>
</feature>
<feature type="transmembrane region" description="Helical" evidence="1">
    <location>
        <begin position="26"/>
        <end position="44"/>
    </location>
</feature>
<accession>A0ABV4M151</accession>
<keyword evidence="1" id="KW-1133">Transmembrane helix</keyword>
<feature type="domain" description="Prepilin type IV endopeptidase peptidase" evidence="2">
    <location>
        <begin position="5"/>
        <end position="106"/>
    </location>
</feature>
<feature type="transmembrane region" description="Helical" evidence="1">
    <location>
        <begin position="88"/>
        <end position="111"/>
    </location>
</feature>
<keyword evidence="4" id="KW-1185">Reference proteome</keyword>
<sequence length="169" mass="19138">MNLAIWGCLITIAVYDARDNRIPNKLLLFILFLFVIENILAGTPLTTLSKAFISGSLFFSIGLVFYFLKAMAPGDVKLLGVVGVIMDWGSLFTVSYWILLSGALIGCFYYLEMASVNPIRFKLWADKWLAYFLYGVKRDTYQQTVHQSEKLRMPFAPVVVIGLALHSYF</sequence>
<dbReference type="Gene3D" id="1.20.120.1220">
    <property type="match status" value="1"/>
</dbReference>
<dbReference type="InterPro" id="IPR000045">
    <property type="entry name" value="Prepilin_IV_endopep_pep"/>
</dbReference>
<gene>
    <name evidence="3" type="ORF">ACED38_01000</name>
</gene>
<reference evidence="3 4" key="1">
    <citation type="submission" date="2024-06" db="EMBL/GenBank/DDBJ databases">
        <authorList>
            <person name="Steensen K."/>
            <person name="Seneca J."/>
            <person name="Bartlau N."/>
            <person name="Yu A.X."/>
            <person name="Polz M.F."/>
        </authorList>
    </citation>
    <scope>NUCLEOTIDE SEQUENCE [LARGE SCALE GENOMIC DNA]</scope>
    <source>
        <strain evidence="3 4">FF146</strain>
    </source>
</reference>
<organism evidence="3 4">
    <name type="scientific">Vibrio cortegadensis</name>
    <dbReference type="NCBI Taxonomy" id="1328770"/>
    <lineage>
        <taxon>Bacteria</taxon>
        <taxon>Pseudomonadati</taxon>
        <taxon>Pseudomonadota</taxon>
        <taxon>Gammaproteobacteria</taxon>
        <taxon>Vibrionales</taxon>
        <taxon>Vibrionaceae</taxon>
        <taxon>Vibrio</taxon>
    </lineage>
</organism>
<evidence type="ECO:0000259" key="2">
    <source>
        <dbReference type="Pfam" id="PF01478"/>
    </source>
</evidence>
<comment type="caution">
    <text evidence="3">The sequence shown here is derived from an EMBL/GenBank/DDBJ whole genome shotgun (WGS) entry which is preliminary data.</text>
</comment>
<dbReference type="EC" id="3.4.23.43" evidence="3"/>
<dbReference type="RefSeq" id="WP_371729489.1">
    <property type="nucleotide sequence ID" value="NZ_JBGOOT010000001.1"/>
</dbReference>
<keyword evidence="1" id="KW-0812">Transmembrane</keyword>
<keyword evidence="1" id="KW-0472">Membrane</keyword>
<protein>
    <submittedName>
        <fullName evidence="3">Prepilin peptidase</fullName>
        <ecNumber evidence="3">3.4.23.43</ecNumber>
    </submittedName>
</protein>
<dbReference type="EMBL" id="JBGOOT010000001">
    <property type="protein sequence ID" value="MEZ8193450.1"/>
    <property type="molecule type" value="Genomic_DNA"/>
</dbReference>
<evidence type="ECO:0000313" key="3">
    <source>
        <dbReference type="EMBL" id="MEZ8193450.1"/>
    </source>
</evidence>
<evidence type="ECO:0000313" key="4">
    <source>
        <dbReference type="Proteomes" id="UP001569153"/>
    </source>
</evidence>
<dbReference type="Pfam" id="PF01478">
    <property type="entry name" value="Peptidase_A24"/>
    <property type="match status" value="1"/>
</dbReference>
<proteinExistence type="predicted"/>
<evidence type="ECO:0000256" key="1">
    <source>
        <dbReference type="SAM" id="Phobius"/>
    </source>
</evidence>
<name>A0ABV4M151_9VIBR</name>
<dbReference type="GO" id="GO:0004190">
    <property type="term" value="F:aspartic-type endopeptidase activity"/>
    <property type="evidence" value="ECO:0007669"/>
    <property type="project" value="UniProtKB-EC"/>
</dbReference>
<dbReference type="Proteomes" id="UP001569153">
    <property type="component" value="Unassembled WGS sequence"/>
</dbReference>
<keyword evidence="3" id="KW-0378">Hydrolase</keyword>